<dbReference type="Gene3D" id="1.25.10.10">
    <property type="entry name" value="Leucine-rich Repeat Variant"/>
    <property type="match status" value="2"/>
</dbReference>
<keyword evidence="6" id="KW-0496">Mitochondrion</keyword>
<dbReference type="KEGG" id="soy:115881801"/>
<proteinExistence type="predicted"/>
<evidence type="ECO:0000256" key="5">
    <source>
        <dbReference type="ARBA" id="ARBA00022824"/>
    </source>
</evidence>
<name>A0A6J2XUV9_SITOR</name>
<dbReference type="InterPro" id="IPR000225">
    <property type="entry name" value="Armadillo"/>
</dbReference>
<dbReference type="InterPro" id="IPR011989">
    <property type="entry name" value="ARM-like"/>
</dbReference>
<evidence type="ECO:0000256" key="1">
    <source>
        <dbReference type="ARBA" id="ARBA00004173"/>
    </source>
</evidence>
<dbReference type="FunCoup" id="A0A6J2XUV9">
    <property type="interactions" value="2156"/>
</dbReference>
<evidence type="ECO:0000313" key="8">
    <source>
        <dbReference type="RefSeq" id="XP_030755327.1"/>
    </source>
</evidence>
<protein>
    <submittedName>
        <fullName evidence="8">Rap1 GTPase-GDP dissociation stimulator 1 isoform X1</fullName>
    </submittedName>
</protein>
<dbReference type="GO" id="GO:0005783">
    <property type="term" value="C:endoplasmic reticulum"/>
    <property type="evidence" value="ECO:0007669"/>
    <property type="project" value="UniProtKB-SubCell"/>
</dbReference>
<dbReference type="PANTHER" id="PTHR10957">
    <property type="entry name" value="RAP1 GTPASE-GDP DISSOCIATION STIMULATOR 1"/>
    <property type="match status" value="1"/>
</dbReference>
<dbReference type="GO" id="GO:0005739">
    <property type="term" value="C:mitochondrion"/>
    <property type="evidence" value="ECO:0007669"/>
    <property type="project" value="UniProtKB-SubCell"/>
</dbReference>
<keyword evidence="7" id="KW-1185">Reference proteome</keyword>
<dbReference type="GeneID" id="115881801"/>
<dbReference type="InParanoid" id="A0A6J2XUV9"/>
<dbReference type="SMART" id="SM00185">
    <property type="entry name" value="ARM"/>
    <property type="match status" value="4"/>
</dbReference>
<evidence type="ECO:0000256" key="2">
    <source>
        <dbReference type="ARBA" id="ARBA00004240"/>
    </source>
</evidence>
<reference evidence="8" key="1">
    <citation type="submission" date="2025-08" db="UniProtKB">
        <authorList>
            <consortium name="RefSeq"/>
        </authorList>
    </citation>
    <scope>IDENTIFICATION</scope>
    <source>
        <tissue evidence="8">Gonads</tissue>
    </source>
</reference>
<dbReference type="Proteomes" id="UP000504635">
    <property type="component" value="Unplaced"/>
</dbReference>
<sequence length="612" mass="69394">MENILSNLNLAINSANEQKAIECLKTIISKPGDFIIIEVGPFKKLLKIPNKSLQTVVAESIAELCTIAENRKVFTDEEVIRDLMHFIESGSDDLIFSTVRALGNICYDNEQGSELINKLGIDSILEVLRSDSKRDNDSLTTKVSGLLVNLLNTHDDLPKAALNGGILPIVKTLLIKYKHQIEKNRVVITYLLSILNLLTDYLDDKEYIFSEDLAKLVIDIFKETEIPDIGVLCLEIFHPLLERDDIKLVIAKEGVCELLCELIEKYRDKVNDDDGRSVLRMACDFIVLTSTEDACMNLLYNEGKGKTYQNMLTWLNSDDADLLSTGILAIGNFARNDFHCIQMVNDGIANNLIELLKKYNESTDINDVKVQHALLSTLKNLVIPKENKAKVLKEDIIEVMYPMLKQNRFMVVFKLLGTYRMVIDGQPEAAFNLLLRKDFIERLVYWCYNSDHLGVRGEVPRIFCWLIKNSHCSSPFFTFLTIPDSTKCIVEMISSNHGVMQNESFLALSILAVGLSNNEKHAGDKMERFYKTLCDSAIGKNLNFVMNKYGEKWDQHTIENCLTLLENLVKSSQVVVHLKENNILECLEKLKNNGNVKDNLTRVNSIIQILSK</sequence>
<organism evidence="7 8">
    <name type="scientific">Sitophilus oryzae</name>
    <name type="common">Rice weevil</name>
    <name type="synonym">Curculio oryzae</name>
    <dbReference type="NCBI Taxonomy" id="7048"/>
    <lineage>
        <taxon>Eukaryota</taxon>
        <taxon>Metazoa</taxon>
        <taxon>Ecdysozoa</taxon>
        <taxon>Arthropoda</taxon>
        <taxon>Hexapoda</taxon>
        <taxon>Insecta</taxon>
        <taxon>Pterygota</taxon>
        <taxon>Neoptera</taxon>
        <taxon>Endopterygota</taxon>
        <taxon>Coleoptera</taxon>
        <taxon>Polyphaga</taxon>
        <taxon>Cucujiformia</taxon>
        <taxon>Curculionidae</taxon>
        <taxon>Dryophthorinae</taxon>
        <taxon>Sitophilus</taxon>
    </lineage>
</organism>
<dbReference type="InterPro" id="IPR016024">
    <property type="entry name" value="ARM-type_fold"/>
</dbReference>
<evidence type="ECO:0000256" key="3">
    <source>
        <dbReference type="ARBA" id="ARBA00004514"/>
    </source>
</evidence>
<dbReference type="RefSeq" id="XP_030755327.1">
    <property type="nucleotide sequence ID" value="XM_030899467.1"/>
</dbReference>
<gene>
    <name evidence="8" type="primary">LOC115881801</name>
</gene>
<dbReference type="GO" id="GO:0005085">
    <property type="term" value="F:guanyl-nucleotide exchange factor activity"/>
    <property type="evidence" value="ECO:0007669"/>
    <property type="project" value="InterPro"/>
</dbReference>
<evidence type="ECO:0000256" key="6">
    <source>
        <dbReference type="ARBA" id="ARBA00023128"/>
    </source>
</evidence>
<dbReference type="FunFam" id="1.25.10.10:FF:000369">
    <property type="entry name" value="Vimar"/>
    <property type="match status" value="1"/>
</dbReference>
<dbReference type="InterPro" id="IPR040144">
    <property type="entry name" value="RAP1GDS1"/>
</dbReference>
<accession>A0A6J2XUV9</accession>
<evidence type="ECO:0000313" key="7">
    <source>
        <dbReference type="Proteomes" id="UP000504635"/>
    </source>
</evidence>
<keyword evidence="5" id="KW-0256">Endoplasmic reticulum</keyword>
<dbReference type="GO" id="GO:0005829">
    <property type="term" value="C:cytosol"/>
    <property type="evidence" value="ECO:0007669"/>
    <property type="project" value="UniProtKB-SubCell"/>
</dbReference>
<comment type="subcellular location">
    <subcellularLocation>
        <location evidence="3">Cytoplasm</location>
        <location evidence="3">Cytosol</location>
    </subcellularLocation>
    <subcellularLocation>
        <location evidence="2">Endoplasmic reticulum</location>
    </subcellularLocation>
    <subcellularLocation>
        <location evidence="1">Mitochondrion</location>
    </subcellularLocation>
</comment>
<dbReference type="CTD" id="35609"/>
<evidence type="ECO:0000256" key="4">
    <source>
        <dbReference type="ARBA" id="ARBA00022490"/>
    </source>
</evidence>
<dbReference type="SUPFAM" id="SSF48371">
    <property type="entry name" value="ARM repeat"/>
    <property type="match status" value="1"/>
</dbReference>
<dbReference type="AlphaFoldDB" id="A0A6J2XUV9"/>
<dbReference type="OrthoDB" id="26149at2759"/>
<keyword evidence="4" id="KW-0963">Cytoplasm</keyword>